<evidence type="ECO:0000313" key="2">
    <source>
        <dbReference type="EMBL" id="KAF3852912.1"/>
    </source>
</evidence>
<sequence>VGEGGPDAALSDLQPDAGREGVHLRDLLPHQAVHLLHPGVGRVDALVQFLLLALGLRPHGLTLLLQQLDLPLQLPLQVLHPPGSLPLGEPLAGGGRGPGEAGRRGRGAGEEEEEALLGVGRGVWGVYTWIVTGWRQLGPSAAERRLKSSHRLQPSLSCSRSKPRCSAQERSSRPPGRSHTRSASPSARGSSSGPSRSDRSAEQPSDEDPLLWCEGNSSPSCFPALPHRHRGADQPAEAELFGGPSSGVLPEVNVVQTGNLQASEPVLPAVRVGSGELQRLQRLHERLRAQRAVVPGERGVFPGVNTGDDADHRAEEGQRTGAYQNQHELHSLC</sequence>
<name>A0A7J5YTJ4_DISMA</name>
<feature type="region of interest" description="Disordered" evidence="1">
    <location>
        <begin position="298"/>
        <end position="333"/>
    </location>
</feature>
<reference evidence="2 3" key="1">
    <citation type="submission" date="2020-03" db="EMBL/GenBank/DDBJ databases">
        <title>Dissostichus mawsoni Genome sequencing and assembly.</title>
        <authorList>
            <person name="Park H."/>
        </authorList>
    </citation>
    <scope>NUCLEOTIDE SEQUENCE [LARGE SCALE GENOMIC DNA]</scope>
    <source>
        <strain evidence="2">DM0001</strain>
        <tissue evidence="2">Muscle</tissue>
    </source>
</reference>
<feature type="compositionally biased region" description="Polar residues" evidence="1">
    <location>
        <begin position="151"/>
        <end position="160"/>
    </location>
</feature>
<proteinExistence type="predicted"/>
<dbReference type="EMBL" id="JAAKFY010000009">
    <property type="protein sequence ID" value="KAF3852912.1"/>
    <property type="molecule type" value="Genomic_DNA"/>
</dbReference>
<feature type="region of interest" description="Disordered" evidence="1">
    <location>
        <begin position="145"/>
        <end position="213"/>
    </location>
</feature>
<comment type="caution">
    <text evidence="2">The sequence shown here is derived from an EMBL/GenBank/DDBJ whole genome shotgun (WGS) entry which is preliminary data.</text>
</comment>
<evidence type="ECO:0000313" key="3">
    <source>
        <dbReference type="Proteomes" id="UP000518266"/>
    </source>
</evidence>
<accession>A0A7J5YTJ4</accession>
<protein>
    <submittedName>
        <fullName evidence="2">Uncharacterized protein</fullName>
    </submittedName>
</protein>
<organism evidence="2 3">
    <name type="scientific">Dissostichus mawsoni</name>
    <name type="common">Antarctic cod</name>
    <dbReference type="NCBI Taxonomy" id="36200"/>
    <lineage>
        <taxon>Eukaryota</taxon>
        <taxon>Metazoa</taxon>
        <taxon>Chordata</taxon>
        <taxon>Craniata</taxon>
        <taxon>Vertebrata</taxon>
        <taxon>Euteleostomi</taxon>
        <taxon>Actinopterygii</taxon>
        <taxon>Neopterygii</taxon>
        <taxon>Teleostei</taxon>
        <taxon>Neoteleostei</taxon>
        <taxon>Acanthomorphata</taxon>
        <taxon>Eupercaria</taxon>
        <taxon>Perciformes</taxon>
        <taxon>Notothenioidei</taxon>
        <taxon>Nototheniidae</taxon>
        <taxon>Dissostichus</taxon>
    </lineage>
</organism>
<feature type="compositionally biased region" description="Low complexity" evidence="1">
    <location>
        <begin position="181"/>
        <end position="195"/>
    </location>
</feature>
<feature type="non-terminal residue" evidence="2">
    <location>
        <position position="1"/>
    </location>
</feature>
<keyword evidence="3" id="KW-1185">Reference proteome</keyword>
<gene>
    <name evidence="2" type="ORF">F7725_006267</name>
</gene>
<dbReference type="Proteomes" id="UP000518266">
    <property type="component" value="Unassembled WGS sequence"/>
</dbReference>
<evidence type="ECO:0000256" key="1">
    <source>
        <dbReference type="SAM" id="MobiDB-lite"/>
    </source>
</evidence>
<feature type="compositionally biased region" description="Gly residues" evidence="1">
    <location>
        <begin position="91"/>
        <end position="100"/>
    </location>
</feature>
<dbReference type="AlphaFoldDB" id="A0A7J5YTJ4"/>
<feature type="compositionally biased region" description="Basic and acidic residues" evidence="1">
    <location>
        <begin position="309"/>
        <end position="318"/>
    </location>
</feature>
<feature type="region of interest" description="Disordered" evidence="1">
    <location>
        <begin position="85"/>
        <end position="113"/>
    </location>
</feature>